<dbReference type="Proteomes" id="UP000305887">
    <property type="component" value="Unassembled WGS sequence"/>
</dbReference>
<gene>
    <name evidence="2" type="ORF">FHG66_19970</name>
</gene>
<keyword evidence="3" id="KW-1185">Reference proteome</keyword>
<dbReference type="OrthoDB" id="214150at2"/>
<dbReference type="RefSeq" id="WP_139078890.1">
    <property type="nucleotide sequence ID" value="NZ_VDFU01000046.1"/>
</dbReference>
<reference evidence="2 3" key="1">
    <citation type="submission" date="2019-06" db="EMBL/GenBank/DDBJ databases">
        <title>YIM 131921 draft genome.</title>
        <authorList>
            <person name="Jiang L."/>
        </authorList>
    </citation>
    <scope>NUCLEOTIDE SEQUENCE [LARGE SCALE GENOMIC DNA]</scope>
    <source>
        <strain evidence="2 3">YIM 131921</strain>
    </source>
</reference>
<feature type="domain" description="YdhG-like" evidence="1">
    <location>
        <begin position="31"/>
        <end position="126"/>
    </location>
</feature>
<dbReference type="InterPro" id="IPR016786">
    <property type="entry name" value="YdeI_bac"/>
</dbReference>
<sequence length="206" mass="22999">MITGIEDFFTKGCGRCDRFATPDCSTRPWARGLTDLRRICRDVGLTEAVKWGHPCYMHAGRNIAIIGAFRGDFRLSFFDAALLSDPEGILERQGPNTRHPDMIRFRANEQVAEREAVIVCYLREAMRHAEEGRRPPREEGALDLPDELVEALDGDPGLAEAFHGLTRGRQKSYAIALASAKTSATRVARIARFRDRIIAGKGATER</sequence>
<dbReference type="EMBL" id="VDFU01000046">
    <property type="protein sequence ID" value="TNC45385.1"/>
    <property type="molecule type" value="Genomic_DNA"/>
</dbReference>
<dbReference type="InterPro" id="IPR014922">
    <property type="entry name" value="YdhG-like"/>
</dbReference>
<accession>A0A5C4MKQ4</accession>
<protein>
    <recommendedName>
        <fullName evidence="1">YdhG-like domain-containing protein</fullName>
    </recommendedName>
</protein>
<organism evidence="2 3">
    <name type="scientific">Rubellimicrobium rubrum</name>
    <dbReference type="NCBI Taxonomy" id="2585369"/>
    <lineage>
        <taxon>Bacteria</taxon>
        <taxon>Pseudomonadati</taxon>
        <taxon>Pseudomonadota</taxon>
        <taxon>Alphaproteobacteria</taxon>
        <taxon>Rhodobacterales</taxon>
        <taxon>Roseobacteraceae</taxon>
        <taxon>Rubellimicrobium</taxon>
    </lineage>
</organism>
<comment type="caution">
    <text evidence="2">The sequence shown here is derived from an EMBL/GenBank/DDBJ whole genome shotgun (WGS) entry which is preliminary data.</text>
</comment>
<evidence type="ECO:0000313" key="2">
    <source>
        <dbReference type="EMBL" id="TNC45385.1"/>
    </source>
</evidence>
<dbReference type="PIRSF" id="PIRSF021308">
    <property type="entry name" value="UCP021308"/>
    <property type="match status" value="1"/>
</dbReference>
<dbReference type="SUPFAM" id="SSF159888">
    <property type="entry name" value="YdhG-like"/>
    <property type="match status" value="1"/>
</dbReference>
<dbReference type="Pfam" id="PF13376">
    <property type="entry name" value="OmdA"/>
    <property type="match status" value="1"/>
</dbReference>
<dbReference type="AlphaFoldDB" id="A0A5C4MKQ4"/>
<name>A0A5C4MKQ4_9RHOB</name>
<proteinExistence type="predicted"/>
<evidence type="ECO:0000313" key="3">
    <source>
        <dbReference type="Proteomes" id="UP000305887"/>
    </source>
</evidence>
<dbReference type="Pfam" id="PF08818">
    <property type="entry name" value="DUF1801"/>
    <property type="match status" value="1"/>
</dbReference>
<evidence type="ECO:0000259" key="1">
    <source>
        <dbReference type="Pfam" id="PF08818"/>
    </source>
</evidence>